<protein>
    <submittedName>
        <fullName evidence="1">Uncharacterized protein</fullName>
    </submittedName>
</protein>
<proteinExistence type="predicted"/>
<comment type="caution">
    <text evidence="1">The sequence shown here is derived from an EMBL/GenBank/DDBJ whole genome shotgun (WGS) entry which is preliminary data.</text>
</comment>
<evidence type="ECO:0000313" key="1">
    <source>
        <dbReference type="EMBL" id="GFY07258.1"/>
    </source>
</evidence>
<evidence type="ECO:0000313" key="2">
    <source>
        <dbReference type="Proteomes" id="UP000887159"/>
    </source>
</evidence>
<accession>A0A8X6S9F3</accession>
<gene>
    <name evidence="1" type="ORF">TNCV_1586131</name>
</gene>
<keyword evidence="2" id="KW-1185">Reference proteome</keyword>
<organism evidence="1 2">
    <name type="scientific">Trichonephila clavipes</name>
    <name type="common">Golden silk orbweaver</name>
    <name type="synonym">Nephila clavipes</name>
    <dbReference type="NCBI Taxonomy" id="2585209"/>
    <lineage>
        <taxon>Eukaryota</taxon>
        <taxon>Metazoa</taxon>
        <taxon>Ecdysozoa</taxon>
        <taxon>Arthropoda</taxon>
        <taxon>Chelicerata</taxon>
        <taxon>Arachnida</taxon>
        <taxon>Araneae</taxon>
        <taxon>Araneomorphae</taxon>
        <taxon>Entelegynae</taxon>
        <taxon>Araneoidea</taxon>
        <taxon>Nephilidae</taxon>
        <taxon>Trichonephila</taxon>
    </lineage>
</organism>
<dbReference type="AlphaFoldDB" id="A0A8X6S9F3"/>
<sequence>MLGRWNVVERQEHDQSSLKLRLLKSNVTPNVVCTLWRQLNDGTESIWKRSKQGHPKATKTNEDQYLFIVMNGNRSSITPQRFHELRIA</sequence>
<reference evidence="1" key="1">
    <citation type="submission" date="2020-08" db="EMBL/GenBank/DDBJ databases">
        <title>Multicomponent nature underlies the extraordinary mechanical properties of spider dragline silk.</title>
        <authorList>
            <person name="Kono N."/>
            <person name="Nakamura H."/>
            <person name="Mori M."/>
            <person name="Yoshida Y."/>
            <person name="Ohtoshi R."/>
            <person name="Malay A.D."/>
            <person name="Moran D.A.P."/>
            <person name="Tomita M."/>
            <person name="Numata K."/>
            <person name="Arakawa K."/>
        </authorList>
    </citation>
    <scope>NUCLEOTIDE SEQUENCE</scope>
</reference>
<dbReference type="EMBL" id="BMAU01021271">
    <property type="protein sequence ID" value="GFY07258.1"/>
    <property type="molecule type" value="Genomic_DNA"/>
</dbReference>
<dbReference type="Proteomes" id="UP000887159">
    <property type="component" value="Unassembled WGS sequence"/>
</dbReference>
<name>A0A8X6S9F3_TRICX</name>